<keyword evidence="8" id="KW-0464">Manganese</keyword>
<dbReference type="Gene3D" id="3.60.40.10">
    <property type="entry name" value="PPM-type phosphatase domain"/>
    <property type="match status" value="2"/>
</dbReference>
<sequence length="599" mass="64913">MGAYLSKPVTEKETESGAGSGMKWAATSMQGWRVNQEDAHNCVLDLHDEWSLFAVYDGHGGSEVARYTADHLPDFLKQRHDFKFWESADIAARLQEIFIDFDDILRSAKVMKELKRLANETGNEEKENEGEDSEDEADRIQTVEESSIPLEQLLARYGYSFMTGTRLQSIVNAANDEDFFSAAIKVSSSSVVVKGKKNKRACKSPMNCDEDVKRPKTNGEESAGSEKVPSENGQVDRAGASSSEGKAAEANGKGGKKDATNSQENKKEKAVEEGIENGHKNEDDEVKEEGNGNGKGAGNGKTDKDRADAPVVVERQKKKPVFVQKKTNDASSAALDDGDTSDEDDEDFNEAESGEEESDEEVEIDEEDSAEGEGDDEEEEEIEDEQEYMQQGVANSLLANDTPGEDSGTTACICLINNNKVIVANAGDSRAVLCRDGQAIDLSVDHKPEDDIEKTRIHNAGGTVNEDGRVNGGLNLSRALGDHCYKKNAALHLKEQMISALPDVKVESIGPKDEFLVVACDGIWNSLESQQVVDFVRERLANDSTCEEICEELCDHCLADSTSGDGTGCDNMTVIIALLNSPTPNQTAAADGPQASSSS</sequence>
<proteinExistence type="inferred from homology"/>
<keyword evidence="6" id="KW-0460">Magnesium</keyword>
<dbReference type="SMART" id="SM00332">
    <property type="entry name" value="PP2Cc"/>
    <property type="match status" value="1"/>
</dbReference>
<feature type="region of interest" description="Disordered" evidence="10">
    <location>
        <begin position="1"/>
        <end position="21"/>
    </location>
</feature>
<dbReference type="InterPro" id="IPR000222">
    <property type="entry name" value="PP2C_BS"/>
</dbReference>
<dbReference type="AlphaFoldDB" id="A0A2A2LKT0"/>
<evidence type="ECO:0000256" key="3">
    <source>
        <dbReference type="ARBA" id="ARBA00013081"/>
    </source>
</evidence>
<dbReference type="SUPFAM" id="SSF81606">
    <property type="entry name" value="PP2C-like"/>
    <property type="match status" value="2"/>
</dbReference>
<evidence type="ECO:0000256" key="1">
    <source>
        <dbReference type="ARBA" id="ARBA00001936"/>
    </source>
</evidence>
<keyword evidence="13" id="KW-1185">Reference proteome</keyword>
<evidence type="ECO:0000256" key="9">
    <source>
        <dbReference type="RuleBase" id="RU003465"/>
    </source>
</evidence>
<dbReference type="GO" id="GO:0046872">
    <property type="term" value="F:metal ion binding"/>
    <property type="evidence" value="ECO:0007669"/>
    <property type="project" value="UniProtKB-KW"/>
</dbReference>
<dbReference type="CDD" id="cd00143">
    <property type="entry name" value="PP2Cc"/>
    <property type="match status" value="1"/>
</dbReference>
<comment type="cofactor">
    <cofactor evidence="1">
        <name>Mn(2+)</name>
        <dbReference type="ChEBI" id="CHEBI:29035"/>
    </cofactor>
</comment>
<accession>A0A2A2LKT0</accession>
<dbReference type="OrthoDB" id="10264738at2759"/>
<evidence type="ECO:0000313" key="13">
    <source>
        <dbReference type="Proteomes" id="UP000218231"/>
    </source>
</evidence>
<dbReference type="PANTHER" id="PTHR13832:SF803">
    <property type="entry name" value="PROTEIN PHOSPHATASE 1G"/>
    <property type="match status" value="1"/>
</dbReference>
<dbReference type="Pfam" id="PF00481">
    <property type="entry name" value="PP2C"/>
    <property type="match status" value="2"/>
</dbReference>
<dbReference type="Proteomes" id="UP000218231">
    <property type="component" value="Unassembled WGS sequence"/>
</dbReference>
<comment type="similarity">
    <text evidence="2 9">Belongs to the PP2C family.</text>
</comment>
<dbReference type="InterPro" id="IPR015655">
    <property type="entry name" value="PP2C"/>
</dbReference>
<dbReference type="InterPro" id="IPR001932">
    <property type="entry name" value="PPM-type_phosphatase-like_dom"/>
</dbReference>
<evidence type="ECO:0000256" key="7">
    <source>
        <dbReference type="ARBA" id="ARBA00022912"/>
    </source>
</evidence>
<feature type="region of interest" description="Disordered" evidence="10">
    <location>
        <begin position="195"/>
        <end position="387"/>
    </location>
</feature>
<evidence type="ECO:0000256" key="5">
    <source>
        <dbReference type="ARBA" id="ARBA00022801"/>
    </source>
</evidence>
<evidence type="ECO:0000256" key="4">
    <source>
        <dbReference type="ARBA" id="ARBA00022723"/>
    </source>
</evidence>
<feature type="compositionally biased region" description="Acidic residues" evidence="10">
    <location>
        <begin position="336"/>
        <end position="387"/>
    </location>
</feature>
<evidence type="ECO:0000313" key="12">
    <source>
        <dbReference type="EMBL" id="PAV86705.1"/>
    </source>
</evidence>
<feature type="compositionally biased region" description="Acidic residues" evidence="10">
    <location>
        <begin position="126"/>
        <end position="137"/>
    </location>
</feature>
<evidence type="ECO:0000259" key="11">
    <source>
        <dbReference type="PROSITE" id="PS51746"/>
    </source>
</evidence>
<feature type="compositionally biased region" description="Low complexity" evidence="10">
    <location>
        <begin position="238"/>
        <end position="251"/>
    </location>
</feature>
<reference evidence="12 13" key="1">
    <citation type="journal article" date="2017" name="Curr. Biol.">
        <title>Genome architecture and evolution of a unichromosomal asexual nematode.</title>
        <authorList>
            <person name="Fradin H."/>
            <person name="Zegar C."/>
            <person name="Gutwein M."/>
            <person name="Lucas J."/>
            <person name="Kovtun M."/>
            <person name="Corcoran D."/>
            <person name="Baugh L.R."/>
            <person name="Kiontke K."/>
            <person name="Gunsalus K."/>
            <person name="Fitch D.H."/>
            <person name="Piano F."/>
        </authorList>
    </citation>
    <scope>NUCLEOTIDE SEQUENCE [LARGE SCALE GENOMIC DNA]</scope>
    <source>
        <strain evidence="12">PF1309</strain>
    </source>
</reference>
<protein>
    <recommendedName>
        <fullName evidence="3">protein-serine/threonine phosphatase</fullName>
        <ecNumber evidence="3">3.1.3.16</ecNumber>
    </recommendedName>
</protein>
<keyword evidence="7 9" id="KW-0904">Protein phosphatase</keyword>
<dbReference type="STRING" id="2018661.A0A2A2LKT0"/>
<evidence type="ECO:0000256" key="8">
    <source>
        <dbReference type="ARBA" id="ARBA00023211"/>
    </source>
</evidence>
<dbReference type="GO" id="GO:0004722">
    <property type="term" value="F:protein serine/threonine phosphatase activity"/>
    <property type="evidence" value="ECO:0007669"/>
    <property type="project" value="UniProtKB-EC"/>
</dbReference>
<feature type="compositionally biased region" description="Basic and acidic residues" evidence="10">
    <location>
        <begin position="210"/>
        <end position="219"/>
    </location>
</feature>
<dbReference type="PROSITE" id="PS51746">
    <property type="entry name" value="PPM_2"/>
    <property type="match status" value="1"/>
</dbReference>
<dbReference type="EC" id="3.1.3.16" evidence="3"/>
<gene>
    <name evidence="12" type="ORF">WR25_18075</name>
</gene>
<dbReference type="PANTHER" id="PTHR13832">
    <property type="entry name" value="PROTEIN PHOSPHATASE 2C"/>
    <property type="match status" value="1"/>
</dbReference>
<dbReference type="EMBL" id="LIAE01006642">
    <property type="protein sequence ID" value="PAV86705.1"/>
    <property type="molecule type" value="Genomic_DNA"/>
</dbReference>
<comment type="caution">
    <text evidence="12">The sequence shown here is derived from an EMBL/GenBank/DDBJ whole genome shotgun (WGS) entry which is preliminary data.</text>
</comment>
<organism evidence="12 13">
    <name type="scientific">Diploscapter pachys</name>
    <dbReference type="NCBI Taxonomy" id="2018661"/>
    <lineage>
        <taxon>Eukaryota</taxon>
        <taxon>Metazoa</taxon>
        <taxon>Ecdysozoa</taxon>
        <taxon>Nematoda</taxon>
        <taxon>Chromadorea</taxon>
        <taxon>Rhabditida</taxon>
        <taxon>Rhabditina</taxon>
        <taxon>Rhabditomorpha</taxon>
        <taxon>Rhabditoidea</taxon>
        <taxon>Rhabditidae</taxon>
        <taxon>Diploscapter</taxon>
    </lineage>
</organism>
<keyword evidence="4" id="KW-0479">Metal-binding</keyword>
<feature type="compositionally biased region" description="Basic and acidic residues" evidence="10">
    <location>
        <begin position="255"/>
        <end position="282"/>
    </location>
</feature>
<keyword evidence="5 9" id="KW-0378">Hydrolase</keyword>
<evidence type="ECO:0000256" key="10">
    <source>
        <dbReference type="SAM" id="MobiDB-lite"/>
    </source>
</evidence>
<dbReference type="InterPro" id="IPR036457">
    <property type="entry name" value="PPM-type-like_dom_sf"/>
</dbReference>
<feature type="region of interest" description="Disordered" evidence="10">
    <location>
        <begin position="119"/>
        <end position="144"/>
    </location>
</feature>
<dbReference type="PROSITE" id="PS01032">
    <property type="entry name" value="PPM_1"/>
    <property type="match status" value="1"/>
</dbReference>
<evidence type="ECO:0000256" key="2">
    <source>
        <dbReference type="ARBA" id="ARBA00006702"/>
    </source>
</evidence>
<feature type="domain" description="PPM-type phosphatase" evidence="11">
    <location>
        <begin position="23"/>
        <end position="579"/>
    </location>
</feature>
<evidence type="ECO:0000256" key="6">
    <source>
        <dbReference type="ARBA" id="ARBA00022842"/>
    </source>
</evidence>
<name>A0A2A2LKT0_9BILA</name>